<evidence type="ECO:0000256" key="3">
    <source>
        <dbReference type="PROSITE-ProRule" id="PRU00169"/>
    </source>
</evidence>
<name>A0A0S4LPP6_9BACT</name>
<dbReference type="EMBL" id="CZPZ01000035">
    <property type="protein sequence ID" value="CUS39484.1"/>
    <property type="molecule type" value="Genomic_DNA"/>
</dbReference>
<dbReference type="Proteomes" id="UP000198736">
    <property type="component" value="Unassembled WGS sequence"/>
</dbReference>
<dbReference type="InterPro" id="IPR001789">
    <property type="entry name" value="Sig_transdc_resp-reg_receiver"/>
</dbReference>
<dbReference type="GO" id="GO:0003677">
    <property type="term" value="F:DNA binding"/>
    <property type="evidence" value="ECO:0007669"/>
    <property type="project" value="UniProtKB-KW"/>
</dbReference>
<feature type="domain" description="Response regulatory" evidence="5">
    <location>
        <begin position="5"/>
        <end position="119"/>
    </location>
</feature>
<keyword evidence="1 3" id="KW-0597">Phosphoprotein</keyword>
<dbReference type="RefSeq" id="WP_090901755.1">
    <property type="nucleotide sequence ID" value="NZ_CZPZ01000035.1"/>
</dbReference>
<dbReference type="SMART" id="SM00448">
    <property type="entry name" value="REC"/>
    <property type="match status" value="1"/>
</dbReference>
<evidence type="ECO:0000313" key="6">
    <source>
        <dbReference type="EMBL" id="CUS39484.1"/>
    </source>
</evidence>
<dbReference type="CDD" id="cd17535">
    <property type="entry name" value="REC_NarL-like"/>
    <property type="match status" value="1"/>
</dbReference>
<dbReference type="Gene3D" id="3.40.50.2300">
    <property type="match status" value="1"/>
</dbReference>
<accession>A0A0S4LPP6</accession>
<dbReference type="PROSITE" id="PS50043">
    <property type="entry name" value="HTH_LUXR_2"/>
    <property type="match status" value="1"/>
</dbReference>
<organism evidence="6 7">
    <name type="scientific">Candidatus Nitrospira nitrificans</name>
    <dbReference type="NCBI Taxonomy" id="1742973"/>
    <lineage>
        <taxon>Bacteria</taxon>
        <taxon>Pseudomonadati</taxon>
        <taxon>Nitrospirota</taxon>
        <taxon>Nitrospiria</taxon>
        <taxon>Nitrospirales</taxon>
        <taxon>Nitrospiraceae</taxon>
        <taxon>Nitrospira</taxon>
    </lineage>
</organism>
<dbReference type="PRINTS" id="PR00038">
    <property type="entry name" value="HTHLUXR"/>
</dbReference>
<protein>
    <submittedName>
        <fullName evidence="6">Response regulator, LuxR family</fullName>
    </submittedName>
</protein>
<dbReference type="Pfam" id="PF00072">
    <property type="entry name" value="Response_reg"/>
    <property type="match status" value="1"/>
</dbReference>
<feature type="domain" description="HTH luxR-type" evidence="4">
    <location>
        <begin position="144"/>
        <end position="209"/>
    </location>
</feature>
<dbReference type="STRING" id="1742973.COMA2_80014"/>
<dbReference type="InterPro" id="IPR058245">
    <property type="entry name" value="NreC/VraR/RcsB-like_REC"/>
</dbReference>
<dbReference type="SUPFAM" id="SSF52172">
    <property type="entry name" value="CheY-like"/>
    <property type="match status" value="1"/>
</dbReference>
<dbReference type="PANTHER" id="PTHR43214">
    <property type="entry name" value="TWO-COMPONENT RESPONSE REGULATOR"/>
    <property type="match status" value="1"/>
</dbReference>
<reference evidence="7" key="1">
    <citation type="submission" date="2015-10" db="EMBL/GenBank/DDBJ databases">
        <authorList>
            <person name="Luecker S."/>
            <person name="Luecker S."/>
        </authorList>
    </citation>
    <scope>NUCLEOTIDE SEQUENCE [LARGE SCALE GENOMIC DNA]</scope>
</reference>
<gene>
    <name evidence="6" type="ORF">COMA2_80014</name>
</gene>
<dbReference type="OrthoDB" id="9796655at2"/>
<feature type="modified residue" description="4-aspartylphosphate" evidence="3">
    <location>
        <position position="54"/>
    </location>
</feature>
<evidence type="ECO:0000313" key="7">
    <source>
        <dbReference type="Proteomes" id="UP000198736"/>
    </source>
</evidence>
<dbReference type="InterPro" id="IPR011006">
    <property type="entry name" value="CheY-like_superfamily"/>
</dbReference>
<proteinExistence type="predicted"/>
<dbReference type="SMART" id="SM00421">
    <property type="entry name" value="HTH_LUXR"/>
    <property type="match status" value="1"/>
</dbReference>
<dbReference type="GO" id="GO:0006355">
    <property type="term" value="P:regulation of DNA-templated transcription"/>
    <property type="evidence" value="ECO:0007669"/>
    <property type="project" value="InterPro"/>
</dbReference>
<sequence>MHSARILIADDHPLVVESIRQLLEPMFSVVGTVGTGQELLAAAKELRPEVVLLDVNMPGMSGFEAARQLHLKLPSVKIVFLTMLAEAIAVSQGFRSGASGYVLKQSASDELYAAVQSVLANRRFLSSGIDPEVRDAIECEWSRPEGYSSNLTGRQRQILIMLANGRSTKHIAEDLNISTKTVEFHKANITHKLGIRTTSDLIRFALAEGMTSL</sequence>
<evidence type="ECO:0000256" key="2">
    <source>
        <dbReference type="ARBA" id="ARBA00023125"/>
    </source>
</evidence>
<dbReference type="SUPFAM" id="SSF46894">
    <property type="entry name" value="C-terminal effector domain of the bipartite response regulators"/>
    <property type="match status" value="1"/>
</dbReference>
<dbReference type="PROSITE" id="PS50110">
    <property type="entry name" value="RESPONSE_REGULATORY"/>
    <property type="match status" value="1"/>
</dbReference>
<dbReference type="GO" id="GO:0000160">
    <property type="term" value="P:phosphorelay signal transduction system"/>
    <property type="evidence" value="ECO:0007669"/>
    <property type="project" value="InterPro"/>
</dbReference>
<dbReference type="InterPro" id="IPR016032">
    <property type="entry name" value="Sig_transdc_resp-reg_C-effctor"/>
</dbReference>
<dbReference type="CDD" id="cd06170">
    <property type="entry name" value="LuxR_C_like"/>
    <property type="match status" value="1"/>
</dbReference>
<dbReference type="Pfam" id="PF00196">
    <property type="entry name" value="GerE"/>
    <property type="match status" value="1"/>
</dbReference>
<dbReference type="AlphaFoldDB" id="A0A0S4LPP6"/>
<dbReference type="PANTHER" id="PTHR43214:SF43">
    <property type="entry name" value="TWO-COMPONENT RESPONSE REGULATOR"/>
    <property type="match status" value="1"/>
</dbReference>
<evidence type="ECO:0000259" key="5">
    <source>
        <dbReference type="PROSITE" id="PS50110"/>
    </source>
</evidence>
<dbReference type="InterPro" id="IPR000792">
    <property type="entry name" value="Tscrpt_reg_LuxR_C"/>
</dbReference>
<evidence type="ECO:0000259" key="4">
    <source>
        <dbReference type="PROSITE" id="PS50043"/>
    </source>
</evidence>
<evidence type="ECO:0000256" key="1">
    <source>
        <dbReference type="ARBA" id="ARBA00022553"/>
    </source>
</evidence>
<keyword evidence="2" id="KW-0238">DNA-binding</keyword>
<keyword evidence="7" id="KW-1185">Reference proteome</keyword>
<dbReference type="InterPro" id="IPR039420">
    <property type="entry name" value="WalR-like"/>
</dbReference>
<dbReference type="PROSITE" id="PS00622">
    <property type="entry name" value="HTH_LUXR_1"/>
    <property type="match status" value="1"/>
</dbReference>